<gene>
    <name evidence="5" type="ORF">OSO01_11590</name>
</gene>
<dbReference type="Proteomes" id="UP000321558">
    <property type="component" value="Unassembled WGS sequence"/>
</dbReference>
<evidence type="ECO:0000256" key="1">
    <source>
        <dbReference type="ARBA" id="ARBA00004141"/>
    </source>
</evidence>
<comment type="subcellular location">
    <subcellularLocation>
        <location evidence="1">Membrane</location>
        <topology evidence="1">Multi-pass membrane protein</topology>
    </subcellularLocation>
</comment>
<sequence>MTGMIEVIVAVFVIIGVFFAVVSAIGIVRLKDVYSRAHASGKSATLGVIFIMLAVFIHFLSQGEMNAKILLAILFLFLTAPVASLMITRSAYRNGVKLDKNTVIDDLKEMYETDDSKQNK</sequence>
<name>A0A511ZG73_9BACI</name>
<evidence type="ECO:0000313" key="6">
    <source>
        <dbReference type="Proteomes" id="UP000321558"/>
    </source>
</evidence>
<comment type="caution">
    <text evidence="5">The sequence shown here is derived from an EMBL/GenBank/DDBJ whole genome shotgun (WGS) entry which is preliminary data.</text>
</comment>
<reference evidence="5 6" key="1">
    <citation type="submission" date="2019-07" db="EMBL/GenBank/DDBJ databases">
        <title>Whole genome shotgun sequence of Oceanobacillus sojae NBRC 105379.</title>
        <authorList>
            <person name="Hosoyama A."/>
            <person name="Uohara A."/>
            <person name="Ohji S."/>
            <person name="Ichikawa N."/>
        </authorList>
    </citation>
    <scope>NUCLEOTIDE SEQUENCE [LARGE SCALE GENOMIC DNA]</scope>
    <source>
        <strain evidence="5 6">NBRC 105379</strain>
    </source>
</reference>
<keyword evidence="4" id="KW-1133">Transmembrane helix</keyword>
<keyword evidence="6" id="KW-1185">Reference proteome</keyword>
<dbReference type="NCBIfam" id="NF009314">
    <property type="entry name" value="PRK12674.1-2"/>
    <property type="match status" value="1"/>
</dbReference>
<evidence type="ECO:0000256" key="2">
    <source>
        <dbReference type="ARBA" id="ARBA00008404"/>
    </source>
</evidence>
<dbReference type="Pfam" id="PF03334">
    <property type="entry name" value="PhaG_MnhG_YufB"/>
    <property type="match status" value="1"/>
</dbReference>
<dbReference type="NCBIfam" id="TIGR01300">
    <property type="entry name" value="CPA3_mnhG_phaG"/>
    <property type="match status" value="1"/>
</dbReference>
<keyword evidence="3" id="KW-0050">Antiport</keyword>
<feature type="transmembrane region" description="Helical" evidence="4">
    <location>
        <begin position="6"/>
        <end position="28"/>
    </location>
</feature>
<comment type="similarity">
    <text evidence="2">Belongs to the CPA3 antiporters (TC 2.A.63) subunit G family.</text>
</comment>
<accession>A0A511ZG73</accession>
<evidence type="ECO:0000313" key="5">
    <source>
        <dbReference type="EMBL" id="GEN86420.1"/>
    </source>
</evidence>
<dbReference type="PANTHER" id="PTHR34703:SF1">
    <property type="entry name" value="ANTIPORTER SUBUNIT MNHG2-RELATED"/>
    <property type="match status" value="1"/>
</dbReference>
<protein>
    <submittedName>
        <fullName evidence="5">Na+/H+ antiporter subunit G</fullName>
    </submittedName>
</protein>
<dbReference type="GO" id="GO:0016020">
    <property type="term" value="C:membrane"/>
    <property type="evidence" value="ECO:0007669"/>
    <property type="project" value="UniProtKB-SubCell"/>
</dbReference>
<proteinExistence type="inferred from homology"/>
<dbReference type="InterPro" id="IPR005133">
    <property type="entry name" value="PhaG_MnhG_YufB"/>
</dbReference>
<keyword evidence="4" id="KW-0472">Membrane</keyword>
<dbReference type="STRING" id="582851.GCA_900162665_00471"/>
<keyword evidence="4" id="KW-0812">Transmembrane</keyword>
<dbReference type="AlphaFoldDB" id="A0A511ZG73"/>
<evidence type="ECO:0000256" key="3">
    <source>
        <dbReference type="ARBA" id="ARBA00022449"/>
    </source>
</evidence>
<dbReference type="PANTHER" id="PTHR34703">
    <property type="entry name" value="ANTIPORTER SUBUNIT MNHG2-RELATED"/>
    <property type="match status" value="1"/>
</dbReference>
<dbReference type="EMBL" id="BJYM01000004">
    <property type="protein sequence ID" value="GEN86420.1"/>
    <property type="molecule type" value="Genomic_DNA"/>
</dbReference>
<dbReference type="GO" id="GO:0015385">
    <property type="term" value="F:sodium:proton antiporter activity"/>
    <property type="evidence" value="ECO:0007669"/>
    <property type="project" value="TreeGrafter"/>
</dbReference>
<evidence type="ECO:0000256" key="4">
    <source>
        <dbReference type="SAM" id="Phobius"/>
    </source>
</evidence>
<feature type="transmembrane region" description="Helical" evidence="4">
    <location>
        <begin position="67"/>
        <end position="87"/>
    </location>
</feature>
<keyword evidence="3" id="KW-0813">Transport</keyword>
<organism evidence="5 6">
    <name type="scientific">Oceanobacillus sojae</name>
    <dbReference type="NCBI Taxonomy" id="582851"/>
    <lineage>
        <taxon>Bacteria</taxon>
        <taxon>Bacillati</taxon>
        <taxon>Bacillota</taxon>
        <taxon>Bacilli</taxon>
        <taxon>Bacillales</taxon>
        <taxon>Bacillaceae</taxon>
        <taxon>Oceanobacillus</taxon>
    </lineage>
</organism>
<feature type="transmembrane region" description="Helical" evidence="4">
    <location>
        <begin position="40"/>
        <end position="61"/>
    </location>
</feature>